<dbReference type="PROSITE" id="PS51380">
    <property type="entry name" value="EXS"/>
    <property type="match status" value="1"/>
</dbReference>
<name>A0A7S1ETS3_9RHOD</name>
<dbReference type="GO" id="GO:0006817">
    <property type="term" value="P:phosphate ion transport"/>
    <property type="evidence" value="ECO:0007669"/>
    <property type="project" value="TreeGrafter"/>
</dbReference>
<dbReference type="InterPro" id="IPR004342">
    <property type="entry name" value="EXS_C"/>
</dbReference>
<gene>
    <name evidence="7" type="ORF">TOLI1172_LOCUS8569</name>
</gene>
<dbReference type="PANTHER" id="PTHR10783:SF103">
    <property type="entry name" value="SOLUTE CARRIER FAMILY 53 MEMBER 1"/>
    <property type="match status" value="1"/>
</dbReference>
<evidence type="ECO:0000256" key="1">
    <source>
        <dbReference type="ARBA" id="ARBA00004141"/>
    </source>
</evidence>
<dbReference type="GO" id="GO:0000822">
    <property type="term" value="F:inositol hexakisphosphate binding"/>
    <property type="evidence" value="ECO:0007669"/>
    <property type="project" value="TreeGrafter"/>
</dbReference>
<evidence type="ECO:0000313" key="7">
    <source>
        <dbReference type="EMBL" id="CAD8824170.1"/>
    </source>
</evidence>
<evidence type="ECO:0000256" key="3">
    <source>
        <dbReference type="ARBA" id="ARBA00022989"/>
    </source>
</evidence>
<feature type="transmembrane region" description="Helical" evidence="5">
    <location>
        <begin position="577"/>
        <end position="599"/>
    </location>
</feature>
<feature type="transmembrane region" description="Helical" evidence="5">
    <location>
        <begin position="399"/>
        <end position="424"/>
    </location>
</feature>
<keyword evidence="2 5" id="KW-0812">Transmembrane</keyword>
<dbReference type="GO" id="GO:0016036">
    <property type="term" value="P:cellular response to phosphate starvation"/>
    <property type="evidence" value="ECO:0007669"/>
    <property type="project" value="TreeGrafter"/>
</dbReference>
<keyword evidence="4 5" id="KW-0472">Membrane</keyword>
<feature type="transmembrane region" description="Helical" evidence="5">
    <location>
        <begin position="375"/>
        <end position="393"/>
    </location>
</feature>
<feature type="transmembrane region" description="Helical" evidence="5">
    <location>
        <begin position="256"/>
        <end position="275"/>
    </location>
</feature>
<feature type="transmembrane region" description="Helical" evidence="5">
    <location>
        <begin position="531"/>
        <end position="556"/>
    </location>
</feature>
<feature type="transmembrane region" description="Helical" evidence="5">
    <location>
        <begin position="349"/>
        <end position="368"/>
    </location>
</feature>
<feature type="transmembrane region" description="Helical" evidence="5">
    <location>
        <begin position="507"/>
        <end position="525"/>
    </location>
</feature>
<accession>A0A7S1ETS3</accession>
<sequence length="716" mass="84389">MIEIQSEFEIERSEFVEHFRRCRINEWNLYSIDYDYLRRKWKFLLKSIPISNSKHSESIQYSSTNLIQQNSQHIRYQSFGNIFENDEENGFHSLFHEFHSQVSHFIVFYTDKVSQFSIQINAFISQNPFSSSSSQISTEQQQQTLEIYRQMQFLEQFVNLNIMACIYFLDEIELDMKSLSLSSNSTVMTTLNAFLNESKLHLKQIHTESIQEIITKTEQWYAQCFHTQTHHNTRFARALLLSKQPVKRALSSSNAVLLDGIRIGVILVLFLWLLWDIFVDNYTLSSPFVLISETGAFRLYRGLGCFLLVDWNWIVCCFIWDKYRVNFTFLLYSPSIKVSQKLRDTSNNTIVYLISVILYYKVLLGGVLSNTLRPGFFPTLALSFSILRAVFPWSNTHLWFYNSMFFSFLSFLPFFPVTFLVSFFTDWMSSLVRPISDLLCGFCYVYHFISNPHSSDIDLTDECFNINTFQHIILPIISILPLFLRFIQSLKQYISTKSKFPSLLNALKYAVSMITVLFGIFHSFASSNQSMFRVLWLSMFTFNSLFSYCWDILVDWKLCNMKYSFLRERLMYPSDTFYYASIAFNLLGRFIWLLTLIPLQQSDGNQDIFPWDINGWKKVIISPTFLMVCEIIRRSIWSLLRVENEHQVNDYGFRLFDYVPMRFESIEESNSGVETDQQLKDNGNEWKSNLRTACELCIMAALLFYLCIVVIKYDPK</sequence>
<evidence type="ECO:0000256" key="5">
    <source>
        <dbReference type="SAM" id="Phobius"/>
    </source>
</evidence>
<protein>
    <recommendedName>
        <fullName evidence="6">EXS domain-containing protein</fullName>
    </recommendedName>
</protein>
<evidence type="ECO:0000259" key="6">
    <source>
        <dbReference type="PROSITE" id="PS51380"/>
    </source>
</evidence>
<dbReference type="EMBL" id="HBFP01011840">
    <property type="protein sequence ID" value="CAD8824170.1"/>
    <property type="molecule type" value="Transcribed_RNA"/>
</dbReference>
<dbReference type="PANTHER" id="PTHR10783">
    <property type="entry name" value="XENOTROPIC AND POLYTROPIC RETROVIRUS RECEPTOR 1-RELATED"/>
    <property type="match status" value="1"/>
</dbReference>
<dbReference type="AlphaFoldDB" id="A0A7S1ETS3"/>
<keyword evidence="3 5" id="KW-1133">Transmembrane helix</keyword>
<evidence type="ECO:0000256" key="4">
    <source>
        <dbReference type="ARBA" id="ARBA00023136"/>
    </source>
</evidence>
<evidence type="ECO:0000256" key="2">
    <source>
        <dbReference type="ARBA" id="ARBA00022692"/>
    </source>
</evidence>
<comment type="subcellular location">
    <subcellularLocation>
        <location evidence="1">Membrane</location>
        <topology evidence="1">Multi-pass membrane protein</topology>
    </subcellularLocation>
</comment>
<proteinExistence type="predicted"/>
<feature type="transmembrane region" description="Helical" evidence="5">
    <location>
        <begin position="469"/>
        <end position="487"/>
    </location>
</feature>
<feature type="transmembrane region" description="Helical" evidence="5">
    <location>
        <begin position="693"/>
        <end position="713"/>
    </location>
</feature>
<feature type="domain" description="EXS" evidence="6">
    <location>
        <begin position="465"/>
        <end position="673"/>
    </location>
</feature>
<dbReference type="GO" id="GO:0005886">
    <property type="term" value="C:plasma membrane"/>
    <property type="evidence" value="ECO:0007669"/>
    <property type="project" value="TreeGrafter"/>
</dbReference>
<dbReference type="Pfam" id="PF03124">
    <property type="entry name" value="EXS"/>
    <property type="match status" value="1"/>
</dbReference>
<reference evidence="7" key="1">
    <citation type="submission" date="2021-01" db="EMBL/GenBank/DDBJ databases">
        <authorList>
            <person name="Corre E."/>
            <person name="Pelletier E."/>
            <person name="Niang G."/>
            <person name="Scheremetjew M."/>
            <person name="Finn R."/>
            <person name="Kale V."/>
            <person name="Holt S."/>
            <person name="Cochrane G."/>
            <person name="Meng A."/>
            <person name="Brown T."/>
            <person name="Cohen L."/>
        </authorList>
    </citation>
    <scope>NUCLEOTIDE SEQUENCE</scope>
    <source>
        <strain evidence="7">CCMP3278</strain>
    </source>
</reference>
<dbReference type="GO" id="GO:0005794">
    <property type="term" value="C:Golgi apparatus"/>
    <property type="evidence" value="ECO:0007669"/>
    <property type="project" value="TreeGrafter"/>
</dbReference>
<organism evidence="7">
    <name type="scientific">Timspurckia oligopyrenoides</name>
    <dbReference type="NCBI Taxonomy" id="708627"/>
    <lineage>
        <taxon>Eukaryota</taxon>
        <taxon>Rhodophyta</taxon>
        <taxon>Bangiophyceae</taxon>
        <taxon>Porphyridiales</taxon>
        <taxon>Porphyridiaceae</taxon>
        <taxon>Timspurckia</taxon>
    </lineage>
</organism>